<dbReference type="InterPro" id="IPR050902">
    <property type="entry name" value="ABC_Transporter_SBP"/>
</dbReference>
<comment type="similarity">
    <text evidence="1">Belongs to the bacterial solute-binding protein 8 family.</text>
</comment>
<dbReference type="PROSITE" id="PS51257">
    <property type="entry name" value="PROKAR_LIPOPROTEIN"/>
    <property type="match status" value="1"/>
</dbReference>
<feature type="signal peptide" evidence="2">
    <location>
        <begin position="1"/>
        <end position="29"/>
    </location>
</feature>
<dbReference type="EMBL" id="JALGAR010000002">
    <property type="protein sequence ID" value="MCI4657926.1"/>
    <property type="molecule type" value="Genomic_DNA"/>
</dbReference>
<name>A0AA41QUJ5_9MICO</name>
<evidence type="ECO:0000259" key="3">
    <source>
        <dbReference type="PROSITE" id="PS50983"/>
    </source>
</evidence>
<keyword evidence="5" id="KW-1185">Reference proteome</keyword>
<dbReference type="PANTHER" id="PTHR30535">
    <property type="entry name" value="VITAMIN B12-BINDING PROTEIN"/>
    <property type="match status" value="1"/>
</dbReference>
<dbReference type="PROSITE" id="PS50983">
    <property type="entry name" value="FE_B12_PBP"/>
    <property type="match status" value="1"/>
</dbReference>
<dbReference type="Pfam" id="PF01497">
    <property type="entry name" value="Peripla_BP_2"/>
    <property type="match status" value="1"/>
</dbReference>
<dbReference type="InterPro" id="IPR022287">
    <property type="entry name" value="ABC_trnsptr_F420-0_sub-bd_pred"/>
</dbReference>
<protein>
    <submittedName>
        <fullName evidence="4">F420-0 ABC transporter substrate-binding protein</fullName>
    </submittedName>
</protein>
<dbReference type="SUPFAM" id="SSF53807">
    <property type="entry name" value="Helical backbone' metal receptor"/>
    <property type="match status" value="1"/>
</dbReference>
<dbReference type="Gene3D" id="3.40.50.1980">
    <property type="entry name" value="Nitrogenase molybdenum iron protein domain"/>
    <property type="match status" value="2"/>
</dbReference>
<dbReference type="PANTHER" id="PTHR30535:SF7">
    <property type="entry name" value="IRON(III) DICITRATE-BINDING PROTEIN"/>
    <property type="match status" value="1"/>
</dbReference>
<evidence type="ECO:0000313" key="5">
    <source>
        <dbReference type="Proteomes" id="UP001165341"/>
    </source>
</evidence>
<evidence type="ECO:0000256" key="2">
    <source>
        <dbReference type="SAM" id="SignalP"/>
    </source>
</evidence>
<reference evidence="4" key="1">
    <citation type="submission" date="2022-03" db="EMBL/GenBank/DDBJ databases">
        <title>Cryobacterium sp. nov. strain ZS14-85, isolated from Antarctic soil.</title>
        <authorList>
            <person name="Li J."/>
            <person name="Niu G."/>
        </authorList>
    </citation>
    <scope>NUCLEOTIDE SEQUENCE</scope>
    <source>
        <strain evidence="4">ZS14-85</strain>
    </source>
</reference>
<dbReference type="NCBIfam" id="TIGR03868">
    <property type="entry name" value="F420-O_ABCperi"/>
    <property type="match status" value="1"/>
</dbReference>
<comment type="caution">
    <text evidence="4">The sequence shown here is derived from an EMBL/GenBank/DDBJ whole genome shotgun (WGS) entry which is preliminary data.</text>
</comment>
<dbReference type="AlphaFoldDB" id="A0AA41QUJ5"/>
<feature type="chain" id="PRO_5041232869" evidence="2">
    <location>
        <begin position="30"/>
        <end position="350"/>
    </location>
</feature>
<feature type="domain" description="Fe/B12 periplasmic-binding" evidence="3">
    <location>
        <begin position="78"/>
        <end position="350"/>
    </location>
</feature>
<evidence type="ECO:0000256" key="1">
    <source>
        <dbReference type="ARBA" id="ARBA00008814"/>
    </source>
</evidence>
<dbReference type="InterPro" id="IPR002491">
    <property type="entry name" value="ABC_transptr_periplasmic_BD"/>
</dbReference>
<sequence>MTRLPFSRGPRASRAWPALIAATALTALLGGCATTSPIPAGPAPDAATASATPTATPAYPLTIENCGRTTTITKAPSRIVSIKSSATELLLALGLGDRIVGTAFLDGPLPQALSSIGTNLKVVSDFLPSQEAVLALNPDFVFGGWESNFAADGVGTRDTLAAVGIGSYVAPSACKGAAQPNPLTFDTVFGEITQAGAVFGAPEAAARLVATQRKELTTLSPATTKTSAVWYSSGVDSPYVGAGIGAPQMIMDAAGLTNVFASVKDTWTSVGWESVVAANPSVIVLVDATWNTAESKIKTLEANPATKNLSAVKNKRYITLPFASTEAGIRNVEAAATTIDQLADLNSLSK</sequence>
<accession>A0AA41QUJ5</accession>
<evidence type="ECO:0000313" key="4">
    <source>
        <dbReference type="EMBL" id="MCI4657926.1"/>
    </source>
</evidence>
<dbReference type="Proteomes" id="UP001165341">
    <property type="component" value="Unassembled WGS sequence"/>
</dbReference>
<dbReference type="RefSeq" id="WP_134533167.1">
    <property type="nucleotide sequence ID" value="NZ_JALGAR010000002.1"/>
</dbReference>
<keyword evidence="2" id="KW-0732">Signal</keyword>
<gene>
    <name evidence="4" type="ORF">MQH31_08910</name>
</gene>
<proteinExistence type="inferred from homology"/>
<organism evidence="4 5">
    <name type="scientific">Cryobacterium zhongshanensis</name>
    <dbReference type="NCBI Taxonomy" id="2928153"/>
    <lineage>
        <taxon>Bacteria</taxon>
        <taxon>Bacillati</taxon>
        <taxon>Actinomycetota</taxon>
        <taxon>Actinomycetes</taxon>
        <taxon>Micrococcales</taxon>
        <taxon>Microbacteriaceae</taxon>
        <taxon>Cryobacterium</taxon>
    </lineage>
</organism>